<dbReference type="EMBL" id="QOVG01000005">
    <property type="protein sequence ID" value="NDK39089.1"/>
    <property type="molecule type" value="Genomic_DNA"/>
</dbReference>
<name>A0ABX0AC00_9GAMM</name>
<evidence type="ECO:0000313" key="3">
    <source>
        <dbReference type="EMBL" id="NDK39089.1"/>
    </source>
</evidence>
<dbReference type="InterPro" id="IPR052909">
    <property type="entry name" value="Transposase_6_like"/>
</dbReference>
<feature type="region of interest" description="Disordered" evidence="1">
    <location>
        <begin position="1"/>
        <end position="21"/>
    </location>
</feature>
<accession>A0ABX0AC00</accession>
<sequence length="192" mass="21703">MPEAHMVKQVREGQAGDGGNRLLRHPEDPTEGWLADAQWRYLASRLPGKLAYNAVEGLGTRRFVEAVLWLAVTDSTWPELPRSYGNFHAAYQRFVRWARLDIWDYVSTCLAGDARLPALQRMVRLHNDVRRRRSRTAAKAAEQADTAQVQRPASLAERVLQLEARVQRAERLLEALFASPALTGTSIAESRD</sequence>
<dbReference type="PANTHER" id="PTHR46637:SF1">
    <property type="entry name" value="BLL5188 PROTEIN"/>
    <property type="match status" value="1"/>
</dbReference>
<comment type="caution">
    <text evidence="3">The sequence shown here is derived from an EMBL/GenBank/DDBJ whole genome shotgun (WGS) entry which is preliminary data.</text>
</comment>
<feature type="compositionally biased region" description="Basic and acidic residues" evidence="1">
    <location>
        <begin position="1"/>
        <end position="11"/>
    </location>
</feature>
<evidence type="ECO:0000313" key="4">
    <source>
        <dbReference type="Proteomes" id="UP001429354"/>
    </source>
</evidence>
<evidence type="ECO:0000256" key="1">
    <source>
        <dbReference type="SAM" id="MobiDB-lite"/>
    </source>
</evidence>
<gene>
    <name evidence="3" type="ORF">DT603_09575</name>
</gene>
<proteinExistence type="predicted"/>
<keyword evidence="4" id="KW-1185">Reference proteome</keyword>
<organism evidence="3 4">
    <name type="scientific">Pseudoxanthomonas gei</name>
    <dbReference type="NCBI Taxonomy" id="1383030"/>
    <lineage>
        <taxon>Bacteria</taxon>
        <taxon>Pseudomonadati</taxon>
        <taxon>Pseudomonadota</taxon>
        <taxon>Gammaproteobacteria</taxon>
        <taxon>Lysobacterales</taxon>
        <taxon>Lysobacteraceae</taxon>
        <taxon>Pseudoxanthomonas</taxon>
    </lineage>
</organism>
<dbReference type="InterPro" id="IPR025161">
    <property type="entry name" value="IS402-like_dom"/>
</dbReference>
<evidence type="ECO:0000259" key="2">
    <source>
        <dbReference type="Pfam" id="PF13340"/>
    </source>
</evidence>
<dbReference type="Proteomes" id="UP001429354">
    <property type="component" value="Unassembled WGS sequence"/>
</dbReference>
<reference evidence="3 4" key="1">
    <citation type="submission" date="2018-07" db="EMBL/GenBank/DDBJ databases">
        <title>Whole genome Sequencing of Pseudoxanthomonas gei KCTC 32298 (T).</title>
        <authorList>
            <person name="Kumar S."/>
            <person name="Bansal K."/>
            <person name="Kaur A."/>
            <person name="Patil P."/>
            <person name="Sharma S."/>
            <person name="Patil P.B."/>
        </authorList>
    </citation>
    <scope>NUCLEOTIDE SEQUENCE [LARGE SCALE GENOMIC DNA]</scope>
    <source>
        <strain evidence="3 4">KCTC 32298</strain>
    </source>
</reference>
<protein>
    <submittedName>
        <fullName evidence="3">Transposase</fullName>
    </submittedName>
</protein>
<dbReference type="Pfam" id="PF13340">
    <property type="entry name" value="DUF4096"/>
    <property type="match status" value="1"/>
</dbReference>
<dbReference type="RefSeq" id="WP_162349655.1">
    <property type="nucleotide sequence ID" value="NZ_QOVG01000005.1"/>
</dbReference>
<feature type="domain" description="Insertion element IS402-like" evidence="2">
    <location>
        <begin position="34"/>
        <end position="105"/>
    </location>
</feature>
<dbReference type="PANTHER" id="PTHR46637">
    <property type="entry name" value="TIS1421-TRANSPOSASE PROTEIN A"/>
    <property type="match status" value="1"/>
</dbReference>